<accession>A0A7H2BHB0</accession>
<reference evidence="4 5" key="1">
    <citation type="submission" date="2020-09" db="EMBL/GenBank/DDBJ databases">
        <title>Investigation of environmental microbe.</title>
        <authorList>
            <person name="Ou Y."/>
            <person name="Kang Q."/>
        </authorList>
    </citation>
    <scope>NUCLEOTIDE SEQUENCE [LARGE SCALE GENOMIC DNA]</scope>
    <source>
        <strain evidence="4 5">KJZ-9</strain>
    </source>
</reference>
<dbReference type="KEGG" id="rama:IDM48_06400"/>
<feature type="transmembrane region" description="Helical" evidence="3">
    <location>
        <begin position="72"/>
        <end position="97"/>
    </location>
</feature>
<dbReference type="Gene3D" id="1.10.1760.20">
    <property type="match status" value="1"/>
</dbReference>
<gene>
    <name evidence="4" type="ORF">IDM48_06400</name>
</gene>
<dbReference type="EMBL" id="CP061538">
    <property type="protein sequence ID" value="QNV39056.1"/>
    <property type="molecule type" value="Genomic_DNA"/>
</dbReference>
<evidence type="ECO:0000256" key="2">
    <source>
        <dbReference type="PIRNR" id="PIRNR016661"/>
    </source>
</evidence>
<name>A0A7H2BHB0_9MICC</name>
<dbReference type="PANTHER" id="PTHR34295">
    <property type="entry name" value="BIOTIN TRANSPORTER BIOY"/>
    <property type="match status" value="1"/>
</dbReference>
<keyword evidence="3" id="KW-1133">Transmembrane helix</keyword>
<comment type="subcellular location">
    <subcellularLocation>
        <location evidence="2">Cell membrane</location>
        <topology evidence="2">Multi-pass membrane protein</topology>
    </subcellularLocation>
</comment>
<dbReference type="PANTHER" id="PTHR34295:SF1">
    <property type="entry name" value="BIOTIN TRANSPORTER BIOY"/>
    <property type="match status" value="1"/>
</dbReference>
<dbReference type="Proteomes" id="UP000516421">
    <property type="component" value="Chromosome"/>
</dbReference>
<dbReference type="PIRSF" id="PIRSF016661">
    <property type="entry name" value="BioY"/>
    <property type="match status" value="1"/>
</dbReference>
<sequence>MSHSTHTSSTATAPHNTGRDVALIAVFAAFIAVCALLPAFPVGPAGVPITFQTLGIYLTALVLGGKRGFLAVLLYVIVGLLGLPVFAGGSGGIAALAGPSAGYLLAFAPAAALTGALAYSTLSTRPGKSPILRLTGAVLAGFVLMTAAGIAGMVINAGISWPAAFTAALLYVPGDLIKCAVAIAVALPVHRAFPTLSRR</sequence>
<feature type="transmembrane region" description="Helical" evidence="3">
    <location>
        <begin position="21"/>
        <end position="40"/>
    </location>
</feature>
<keyword evidence="2" id="KW-0813">Transport</keyword>
<dbReference type="AlphaFoldDB" id="A0A7H2BHB0"/>
<feature type="transmembrane region" description="Helical" evidence="3">
    <location>
        <begin position="46"/>
        <end position="65"/>
    </location>
</feature>
<comment type="similarity">
    <text evidence="1 2">Belongs to the BioY family.</text>
</comment>
<feature type="transmembrane region" description="Helical" evidence="3">
    <location>
        <begin position="134"/>
        <end position="159"/>
    </location>
</feature>
<organism evidence="4 5">
    <name type="scientific">Rothia amarae</name>
    <dbReference type="NCBI Taxonomy" id="169480"/>
    <lineage>
        <taxon>Bacteria</taxon>
        <taxon>Bacillati</taxon>
        <taxon>Actinomycetota</taxon>
        <taxon>Actinomycetes</taxon>
        <taxon>Micrococcales</taxon>
        <taxon>Micrococcaceae</taxon>
        <taxon>Rothia</taxon>
    </lineage>
</organism>
<evidence type="ECO:0000313" key="5">
    <source>
        <dbReference type="Proteomes" id="UP000516421"/>
    </source>
</evidence>
<keyword evidence="2" id="KW-1003">Cell membrane</keyword>
<dbReference type="InterPro" id="IPR003784">
    <property type="entry name" value="BioY"/>
</dbReference>
<evidence type="ECO:0000256" key="3">
    <source>
        <dbReference type="SAM" id="Phobius"/>
    </source>
</evidence>
<evidence type="ECO:0000256" key="1">
    <source>
        <dbReference type="ARBA" id="ARBA00010692"/>
    </source>
</evidence>
<dbReference type="GO" id="GO:0015225">
    <property type="term" value="F:biotin transmembrane transporter activity"/>
    <property type="evidence" value="ECO:0007669"/>
    <property type="project" value="UniProtKB-UniRule"/>
</dbReference>
<dbReference type="Pfam" id="PF02632">
    <property type="entry name" value="BioY"/>
    <property type="match status" value="1"/>
</dbReference>
<proteinExistence type="inferred from homology"/>
<feature type="transmembrane region" description="Helical" evidence="3">
    <location>
        <begin position="165"/>
        <end position="189"/>
    </location>
</feature>
<dbReference type="GO" id="GO:0005886">
    <property type="term" value="C:plasma membrane"/>
    <property type="evidence" value="ECO:0007669"/>
    <property type="project" value="UniProtKB-SubCell"/>
</dbReference>
<keyword evidence="2 3" id="KW-0472">Membrane</keyword>
<evidence type="ECO:0000313" key="4">
    <source>
        <dbReference type="EMBL" id="QNV39056.1"/>
    </source>
</evidence>
<feature type="transmembrane region" description="Helical" evidence="3">
    <location>
        <begin position="103"/>
        <end position="122"/>
    </location>
</feature>
<keyword evidence="3" id="KW-0812">Transmembrane</keyword>
<protein>
    <recommendedName>
        <fullName evidence="2">Biotin transporter</fullName>
    </recommendedName>
</protein>
<dbReference type="RefSeq" id="WP_145174582.1">
    <property type="nucleotide sequence ID" value="NZ_CP061538.1"/>
</dbReference>
<keyword evidence="5" id="KW-1185">Reference proteome</keyword>